<gene>
    <name evidence="1" type="ORF">FB458_1595</name>
</gene>
<protein>
    <recommendedName>
        <fullName evidence="3">YjbR protein</fullName>
    </recommendedName>
</protein>
<dbReference type="OrthoDB" id="8479417at2"/>
<dbReference type="InterPro" id="IPR058532">
    <property type="entry name" value="YjbR/MT2646/Rv2570-like"/>
</dbReference>
<dbReference type="Gene3D" id="3.90.1150.30">
    <property type="match status" value="1"/>
</dbReference>
<sequence length="135" mass="14905">MAHPQMFDDDDPVLARVRVLALGLPEAREKVSHGRPAFYTGKVFAYYGGSTRVDGRWVSHDRSLMVLPDEGDRRALQEDPRVYVPAYLGPSGWLGIELPGARGSKAAWAEVAELLDASYRRTAPARLVRTLASPD</sequence>
<dbReference type="AlphaFoldDB" id="A0A542DZJ2"/>
<dbReference type="Pfam" id="PF04237">
    <property type="entry name" value="YjbR"/>
    <property type="match status" value="1"/>
</dbReference>
<evidence type="ECO:0000313" key="2">
    <source>
        <dbReference type="Proteomes" id="UP000317893"/>
    </source>
</evidence>
<organism evidence="1 2">
    <name type="scientific">Lapillicoccus jejuensis</name>
    <dbReference type="NCBI Taxonomy" id="402171"/>
    <lineage>
        <taxon>Bacteria</taxon>
        <taxon>Bacillati</taxon>
        <taxon>Actinomycetota</taxon>
        <taxon>Actinomycetes</taxon>
        <taxon>Micrococcales</taxon>
        <taxon>Intrasporangiaceae</taxon>
        <taxon>Lapillicoccus</taxon>
    </lineage>
</organism>
<evidence type="ECO:0000313" key="1">
    <source>
        <dbReference type="EMBL" id="TQJ08505.1"/>
    </source>
</evidence>
<dbReference type="EMBL" id="VFMN01000001">
    <property type="protein sequence ID" value="TQJ08505.1"/>
    <property type="molecule type" value="Genomic_DNA"/>
</dbReference>
<dbReference type="InterPro" id="IPR038056">
    <property type="entry name" value="YjbR-like_sf"/>
</dbReference>
<keyword evidence="2" id="KW-1185">Reference proteome</keyword>
<reference evidence="1 2" key="1">
    <citation type="submission" date="2019-06" db="EMBL/GenBank/DDBJ databases">
        <title>Sequencing the genomes of 1000 actinobacteria strains.</title>
        <authorList>
            <person name="Klenk H.-P."/>
        </authorList>
    </citation>
    <scope>NUCLEOTIDE SEQUENCE [LARGE SCALE GENOMIC DNA]</scope>
    <source>
        <strain evidence="1 2">DSM 18607</strain>
    </source>
</reference>
<comment type="caution">
    <text evidence="1">The sequence shown here is derived from an EMBL/GenBank/DDBJ whole genome shotgun (WGS) entry which is preliminary data.</text>
</comment>
<name>A0A542DZJ2_9MICO</name>
<dbReference type="SUPFAM" id="SSF142906">
    <property type="entry name" value="YjbR-like"/>
    <property type="match status" value="1"/>
</dbReference>
<proteinExistence type="predicted"/>
<evidence type="ECO:0008006" key="3">
    <source>
        <dbReference type="Google" id="ProtNLM"/>
    </source>
</evidence>
<dbReference type="RefSeq" id="WP_141848017.1">
    <property type="nucleotide sequence ID" value="NZ_BAAAPR010000004.1"/>
</dbReference>
<accession>A0A542DZJ2</accession>
<dbReference type="Proteomes" id="UP000317893">
    <property type="component" value="Unassembled WGS sequence"/>
</dbReference>